<accession>A0ABQ8FLA1</accession>
<dbReference type="EMBL" id="JAFCIX010000043">
    <property type="protein sequence ID" value="KAH6600234.1"/>
    <property type="molecule type" value="Genomic_DNA"/>
</dbReference>
<feature type="compositionally biased region" description="Acidic residues" evidence="1">
    <location>
        <begin position="68"/>
        <end position="78"/>
    </location>
</feature>
<name>A0ABQ8FLA1_9FUNG</name>
<feature type="chain" id="PRO_5045868139" evidence="2">
    <location>
        <begin position="19"/>
        <end position="369"/>
    </location>
</feature>
<protein>
    <submittedName>
        <fullName evidence="3">Uncharacterized protein</fullName>
    </submittedName>
</protein>
<evidence type="ECO:0000313" key="4">
    <source>
        <dbReference type="Proteomes" id="UP001648503"/>
    </source>
</evidence>
<dbReference type="Proteomes" id="UP001648503">
    <property type="component" value="Unassembled WGS sequence"/>
</dbReference>
<evidence type="ECO:0000313" key="3">
    <source>
        <dbReference type="EMBL" id="KAH6600234.1"/>
    </source>
</evidence>
<evidence type="ECO:0000256" key="2">
    <source>
        <dbReference type="SAM" id="SignalP"/>
    </source>
</evidence>
<feature type="region of interest" description="Disordered" evidence="1">
    <location>
        <begin position="64"/>
        <end position="91"/>
    </location>
</feature>
<gene>
    <name evidence="3" type="ORF">BASA50_002454</name>
</gene>
<reference evidence="3 4" key="1">
    <citation type="submission" date="2021-02" db="EMBL/GenBank/DDBJ databases">
        <title>Variation within the Batrachochytrium salamandrivorans European outbreak.</title>
        <authorList>
            <person name="Kelly M."/>
            <person name="Pasmans F."/>
            <person name="Shea T.P."/>
            <person name="Munoz J.F."/>
            <person name="Carranza S."/>
            <person name="Cuomo C.A."/>
            <person name="Martel A."/>
        </authorList>
    </citation>
    <scope>NUCLEOTIDE SEQUENCE [LARGE SCALE GENOMIC DNA]</scope>
    <source>
        <strain evidence="3 4">AMFP18/2</strain>
    </source>
</reference>
<feature type="signal peptide" evidence="2">
    <location>
        <begin position="1"/>
        <end position="18"/>
    </location>
</feature>
<keyword evidence="2" id="KW-0732">Signal</keyword>
<sequence length="369" mass="40929">MQFFCLLSFAVVALHAAALPQPAGLSEKYSNSADTNLASGLEARSYQPALNPQQDSVTSMLLKRQDDSEGYSGDDGESDPSSPPVPTSDGIVRKIDGAFKVEIGSLDLSSTIDEIGDYRGNLPKSIEAVGEAISGIFGDMVVEYIKRTLYVNELLKNWIASNGETVIPILKSGLDDAEYSRVELSLRKTAARLIDEVRACLIAAFDALSRILEKTGDVAQNVETVAKSFERVFNSRMEFFEKLKLSLEKFAAGEGFRTLLSNIGESINRFMGKQRKFHAIQKSRLRLLGRALDPGVENVYTWLRGGVLNGKADLDQRWLDGTVEHESMGTRHDNRVLGQHGLADFLQVAYRQYQSTLWKYHRDRLVEVG</sequence>
<keyword evidence="4" id="KW-1185">Reference proteome</keyword>
<proteinExistence type="predicted"/>
<comment type="caution">
    <text evidence="3">The sequence shown here is derived from an EMBL/GenBank/DDBJ whole genome shotgun (WGS) entry which is preliminary data.</text>
</comment>
<organism evidence="3 4">
    <name type="scientific">Batrachochytrium salamandrivorans</name>
    <dbReference type="NCBI Taxonomy" id="1357716"/>
    <lineage>
        <taxon>Eukaryota</taxon>
        <taxon>Fungi</taxon>
        <taxon>Fungi incertae sedis</taxon>
        <taxon>Chytridiomycota</taxon>
        <taxon>Chytridiomycota incertae sedis</taxon>
        <taxon>Chytridiomycetes</taxon>
        <taxon>Rhizophydiales</taxon>
        <taxon>Rhizophydiales incertae sedis</taxon>
        <taxon>Batrachochytrium</taxon>
    </lineage>
</organism>
<evidence type="ECO:0000256" key="1">
    <source>
        <dbReference type="SAM" id="MobiDB-lite"/>
    </source>
</evidence>